<dbReference type="EMBL" id="AQHW01000009">
    <property type="protein sequence ID" value="KKB58304.1"/>
    <property type="molecule type" value="Genomic_DNA"/>
</dbReference>
<organism evidence="1 2">
    <name type="scientific">Parabacteroides gordonii MS-1 = DSM 23371</name>
    <dbReference type="NCBI Taxonomy" id="1203610"/>
    <lineage>
        <taxon>Bacteria</taxon>
        <taxon>Pseudomonadati</taxon>
        <taxon>Bacteroidota</taxon>
        <taxon>Bacteroidia</taxon>
        <taxon>Bacteroidales</taxon>
        <taxon>Tannerellaceae</taxon>
        <taxon>Parabacteroides</taxon>
    </lineage>
</organism>
<keyword evidence="2" id="KW-1185">Reference proteome</keyword>
<proteinExistence type="predicted"/>
<dbReference type="PATRIC" id="fig|1203610.3.peg.1202"/>
<reference evidence="1 2" key="1">
    <citation type="submission" date="2013-04" db="EMBL/GenBank/DDBJ databases">
        <title>The Genome Sequence of Parabacteroides gordonii DSM 23371.</title>
        <authorList>
            <consortium name="The Broad Institute Genomics Platform"/>
            <person name="Earl A."/>
            <person name="Ward D."/>
            <person name="Feldgarden M."/>
            <person name="Gevers D."/>
            <person name="Martens E."/>
            <person name="Sakamoto M."/>
            <person name="Benno Y."/>
            <person name="Suzuki N."/>
            <person name="Matsunaga N."/>
            <person name="Koshihara K."/>
            <person name="Seki M."/>
            <person name="Komiya H."/>
            <person name="Walker B."/>
            <person name="Young S."/>
            <person name="Zeng Q."/>
            <person name="Gargeya S."/>
            <person name="Fitzgerald M."/>
            <person name="Haas B."/>
            <person name="Abouelleil A."/>
            <person name="Allen A.W."/>
            <person name="Alvarado L."/>
            <person name="Arachchi H.M."/>
            <person name="Berlin A.M."/>
            <person name="Chapman S.B."/>
            <person name="Gainer-Dewar J."/>
            <person name="Goldberg J."/>
            <person name="Griggs A."/>
            <person name="Gujja S."/>
            <person name="Hansen M."/>
            <person name="Howarth C."/>
            <person name="Imamovic A."/>
            <person name="Ireland A."/>
            <person name="Larimer J."/>
            <person name="McCowan C."/>
            <person name="Murphy C."/>
            <person name="Pearson M."/>
            <person name="Poon T.W."/>
            <person name="Priest M."/>
            <person name="Roberts A."/>
            <person name="Saif S."/>
            <person name="Shea T."/>
            <person name="Sisk P."/>
            <person name="Sykes S."/>
            <person name="Wortman J."/>
            <person name="Nusbaum C."/>
            <person name="Birren B."/>
        </authorList>
    </citation>
    <scope>NUCLEOTIDE SEQUENCE [LARGE SCALE GENOMIC DNA]</scope>
    <source>
        <strain evidence="1 2">MS-1</strain>
    </source>
</reference>
<gene>
    <name evidence="1" type="ORF">HMPREF1536_01179</name>
</gene>
<evidence type="ECO:0000313" key="2">
    <source>
        <dbReference type="Proteomes" id="UP000033035"/>
    </source>
</evidence>
<dbReference type="Proteomes" id="UP000033035">
    <property type="component" value="Unassembled WGS sequence"/>
</dbReference>
<evidence type="ECO:0000313" key="1">
    <source>
        <dbReference type="EMBL" id="KKB58304.1"/>
    </source>
</evidence>
<comment type="caution">
    <text evidence="1">The sequence shown here is derived from an EMBL/GenBank/DDBJ whole genome shotgun (WGS) entry which is preliminary data.</text>
</comment>
<dbReference type="STRING" id="1203610.HMPREF1536_01179"/>
<name>A0A0F5JKR5_9BACT</name>
<dbReference type="AlphaFoldDB" id="A0A0F5JKR5"/>
<dbReference type="HOGENOM" id="CLU_2586527_0_0_10"/>
<evidence type="ECO:0008006" key="3">
    <source>
        <dbReference type="Google" id="ProtNLM"/>
    </source>
</evidence>
<sequence>MTFLQRKQKLIDRLENTYDEDILDKIEEILNKQDSVEADTERPYIEDGVLHFSPELKGRIDAALEQMKNGQTYTEEEVDKLFDEWLKDDK</sequence>
<dbReference type="RefSeq" id="WP_028727750.1">
    <property type="nucleotide sequence ID" value="NZ_AUAE01000018.1"/>
</dbReference>
<protein>
    <recommendedName>
        <fullName evidence="3">Addiction module component</fullName>
    </recommendedName>
</protein>
<accession>A0A0F5JKR5</accession>